<evidence type="ECO:0000256" key="1">
    <source>
        <dbReference type="ARBA" id="ARBA00000085"/>
    </source>
</evidence>
<evidence type="ECO:0000256" key="14">
    <source>
        <dbReference type="SAM" id="Coils"/>
    </source>
</evidence>
<feature type="repeat" description="TPR" evidence="13">
    <location>
        <begin position="158"/>
        <end position="191"/>
    </location>
</feature>
<dbReference type="Gene3D" id="3.30.565.10">
    <property type="entry name" value="Histidine kinase-like ATPase, C-terminal domain"/>
    <property type="match status" value="1"/>
</dbReference>
<dbReference type="Proteomes" id="UP000291981">
    <property type="component" value="Unassembled WGS sequence"/>
</dbReference>
<evidence type="ECO:0000256" key="8">
    <source>
        <dbReference type="ARBA" id="ARBA00023012"/>
    </source>
</evidence>
<dbReference type="SUPFAM" id="SSF48452">
    <property type="entry name" value="TPR-like"/>
    <property type="match status" value="2"/>
</dbReference>
<accession>A0A4Q8QC16</accession>
<dbReference type="AlphaFoldDB" id="A0A4Q8QC16"/>
<dbReference type="InterPro" id="IPR004358">
    <property type="entry name" value="Sig_transdc_His_kin-like_C"/>
</dbReference>
<evidence type="ECO:0000259" key="17">
    <source>
        <dbReference type="PROSITE" id="PS50109"/>
    </source>
</evidence>
<evidence type="ECO:0000256" key="3">
    <source>
        <dbReference type="ARBA" id="ARBA00022553"/>
    </source>
</evidence>
<dbReference type="RefSeq" id="WP_130613785.1">
    <property type="nucleotide sequence ID" value="NZ_SGIU01000002.1"/>
</dbReference>
<dbReference type="Pfam" id="PF13424">
    <property type="entry name" value="TPR_12"/>
    <property type="match status" value="3"/>
</dbReference>
<dbReference type="CDD" id="cd17574">
    <property type="entry name" value="REC_OmpR"/>
    <property type="match status" value="1"/>
</dbReference>
<dbReference type="InterPro" id="IPR019734">
    <property type="entry name" value="TPR_rpt"/>
</dbReference>
<keyword evidence="15" id="KW-0732">Signal</keyword>
<dbReference type="OrthoDB" id="4457677at2"/>
<dbReference type="CDD" id="cd00082">
    <property type="entry name" value="HisKA"/>
    <property type="match status" value="1"/>
</dbReference>
<dbReference type="SMART" id="SM00387">
    <property type="entry name" value="HATPase_c"/>
    <property type="match status" value="1"/>
</dbReference>
<reference evidence="19 20" key="1">
    <citation type="submission" date="2019-02" db="EMBL/GenBank/DDBJ databases">
        <title>Draft genome sequence of Muricauda sp. 176CP4-71.</title>
        <authorList>
            <person name="Park J.-S."/>
        </authorList>
    </citation>
    <scope>NUCLEOTIDE SEQUENCE [LARGE SCALE GENOMIC DNA]</scope>
    <source>
        <strain evidence="19 20">176CP4-71</strain>
    </source>
</reference>
<protein>
    <recommendedName>
        <fullName evidence="2">histidine kinase</fullName>
        <ecNumber evidence="2">2.7.13.3</ecNumber>
    </recommendedName>
</protein>
<dbReference type="SMART" id="SM00028">
    <property type="entry name" value="TPR"/>
    <property type="match status" value="6"/>
</dbReference>
<dbReference type="SMART" id="SM00342">
    <property type="entry name" value="HTH_ARAC"/>
    <property type="match status" value="1"/>
</dbReference>
<feature type="repeat" description="TPR" evidence="13">
    <location>
        <begin position="118"/>
        <end position="151"/>
    </location>
</feature>
<feature type="domain" description="Histidine kinase" evidence="17">
    <location>
        <begin position="481"/>
        <end position="697"/>
    </location>
</feature>
<evidence type="ECO:0000256" key="10">
    <source>
        <dbReference type="ARBA" id="ARBA00023125"/>
    </source>
</evidence>
<dbReference type="SUPFAM" id="SSF47384">
    <property type="entry name" value="Homodimeric domain of signal transducing histidine kinase"/>
    <property type="match status" value="1"/>
</dbReference>
<dbReference type="GO" id="GO:0005524">
    <property type="term" value="F:ATP binding"/>
    <property type="evidence" value="ECO:0007669"/>
    <property type="project" value="UniProtKB-KW"/>
</dbReference>
<keyword evidence="10" id="KW-0238">DNA-binding</keyword>
<dbReference type="InterPro" id="IPR036097">
    <property type="entry name" value="HisK_dim/P_sf"/>
</dbReference>
<evidence type="ECO:0000256" key="9">
    <source>
        <dbReference type="ARBA" id="ARBA00023015"/>
    </source>
</evidence>
<dbReference type="EMBL" id="SGIU01000002">
    <property type="protein sequence ID" value="TAI47194.1"/>
    <property type="molecule type" value="Genomic_DNA"/>
</dbReference>
<dbReference type="FunFam" id="3.40.50.2300:FF:000138">
    <property type="entry name" value="Two-component system sensor histidine kinase/response regulator"/>
    <property type="match status" value="1"/>
</dbReference>
<dbReference type="Pfam" id="PF02518">
    <property type="entry name" value="HATPase_c"/>
    <property type="match status" value="1"/>
</dbReference>
<evidence type="ECO:0000313" key="20">
    <source>
        <dbReference type="Proteomes" id="UP000291981"/>
    </source>
</evidence>
<feature type="domain" description="Response regulatory" evidence="18">
    <location>
        <begin position="734"/>
        <end position="849"/>
    </location>
</feature>
<dbReference type="SUPFAM" id="SSF46689">
    <property type="entry name" value="Homeodomain-like"/>
    <property type="match status" value="1"/>
</dbReference>
<dbReference type="SUPFAM" id="SSF55874">
    <property type="entry name" value="ATPase domain of HSP90 chaperone/DNA topoisomerase II/histidine kinase"/>
    <property type="match status" value="1"/>
</dbReference>
<evidence type="ECO:0000256" key="7">
    <source>
        <dbReference type="ARBA" id="ARBA00022840"/>
    </source>
</evidence>
<comment type="caution">
    <text evidence="19">The sequence shown here is derived from an EMBL/GenBank/DDBJ whole genome shotgun (WGS) entry which is preliminary data.</text>
</comment>
<dbReference type="PRINTS" id="PR00344">
    <property type="entry name" value="BCTRLSENSOR"/>
</dbReference>
<comment type="catalytic activity">
    <reaction evidence="1">
        <text>ATP + protein L-histidine = ADP + protein N-phospho-L-histidine.</text>
        <dbReference type="EC" id="2.7.13.3"/>
    </reaction>
</comment>
<proteinExistence type="predicted"/>
<dbReference type="CDD" id="cd16922">
    <property type="entry name" value="HATPase_EvgS-ArcB-TorS-like"/>
    <property type="match status" value="1"/>
</dbReference>
<dbReference type="SMART" id="SM00448">
    <property type="entry name" value="REC"/>
    <property type="match status" value="1"/>
</dbReference>
<keyword evidence="11" id="KW-0804">Transcription</keyword>
<keyword evidence="14" id="KW-0175">Coiled coil</keyword>
<evidence type="ECO:0000259" key="16">
    <source>
        <dbReference type="PROSITE" id="PS01124"/>
    </source>
</evidence>
<feature type="modified residue" description="4-aspartylphosphate" evidence="12">
    <location>
        <position position="782"/>
    </location>
</feature>
<sequence length="978" mass="111536">MKYLYLLLFFLSVSSVHSQSKTDSLQQEYAKAREDTIKIKILHQLFSEYSGNSSNMAQEAILEAMLLSEKTDVNRLKVTTYNHYADYLRSQSLEDSALAMSKNGFSLAKKINYREGVSEALIGLGASYWRKGNFEKASEYLEENIELAKQLKDSSRLAKTYNGLASIYTQKIEYSKAMQYFTLASTLHKATGNLREYSKSLGNIGFVQRSIGNYENAKNYLNASDQIAEQTNFLQQRAFSAYNLSIVYRKMGELDSAILLNKRAISIYSELGNKKRVGFGEFTMGKIYWEKKDFGQALNYYKKSLEISRQVDDSVNIGHSYEEIAKCYRQLKNNNEAKRYSLEAIKVAEGIKLKVLAMNAHEILTAVFAEEGNYEKAYESLNQYTLLRESIYTKEKVDLASEIEAKYQNEQKTQEIELLESEKELQNLQLSKRENERNAIVAFAIILLLLGSLLYNQYRLKKKTNNELRELDKIKSNFFANISHEFRTPLTLIKGPIEQLEQNPDEGLPKESIKMVRRNTNRVLQLVNQLLDLSKIDQGKLQLEQSEGEVYKCLRGAASSFNSHAAQRKIDYRVQIPHEAYWASFDRDKLEKILYNLLGNAFKFCDDGAIISIVATAEQDGLRITISDTGPGISEEKLPFIFDRFYQVQQESTREHEGSGIGLSLSKELVELMDGTITASSEVGKGTIFTVVIPIQKIKTGIQTPEKVLVPDNKEVQKTRPYSFETPDSRNLPVVLLVEDNPDMSHFIKEQLQKLYRIHEAKNGKIGLEMARSKSPNLIVTDVMMPEMDGVELCKRLKSNLETSHIPIVMLTAKAGIQNKIEGLETGADDYLTKPFESQELLARVKNLIEQRKRLRERYSKKQSLIDPKEITVNSLDQNFLEQLLDVLEKSFSDPDFGTHQMQEALAMSKTQLHRKTKALTNETPGELLRNFRLKRAAQLLAKKADTVTQIAYAVGFNNLSYFAKCFKELYGVTPSSY</sequence>
<evidence type="ECO:0000256" key="12">
    <source>
        <dbReference type="PROSITE-ProRule" id="PRU00169"/>
    </source>
</evidence>
<dbReference type="FunFam" id="3.30.565.10:FF:000037">
    <property type="entry name" value="Hybrid sensor histidine kinase/response regulator"/>
    <property type="match status" value="1"/>
</dbReference>
<organism evidence="19 20">
    <name type="scientific">Flagellimonas allohymeniacidonis</name>
    <dbReference type="NCBI Taxonomy" id="2517819"/>
    <lineage>
        <taxon>Bacteria</taxon>
        <taxon>Pseudomonadati</taxon>
        <taxon>Bacteroidota</taxon>
        <taxon>Flavobacteriia</taxon>
        <taxon>Flavobacteriales</taxon>
        <taxon>Flavobacteriaceae</taxon>
        <taxon>Flagellimonas</taxon>
    </lineage>
</organism>
<feature type="chain" id="PRO_5021020022" description="histidine kinase" evidence="15">
    <location>
        <begin position="19"/>
        <end position="978"/>
    </location>
</feature>
<dbReference type="InterPro" id="IPR018060">
    <property type="entry name" value="HTH_AraC"/>
</dbReference>
<dbReference type="PROSITE" id="PS00041">
    <property type="entry name" value="HTH_ARAC_FAMILY_1"/>
    <property type="match status" value="1"/>
</dbReference>
<dbReference type="SMART" id="SM00388">
    <property type="entry name" value="HisKA"/>
    <property type="match status" value="1"/>
</dbReference>
<dbReference type="InterPro" id="IPR003594">
    <property type="entry name" value="HATPase_dom"/>
</dbReference>
<keyword evidence="13" id="KW-0802">TPR repeat</keyword>
<evidence type="ECO:0000256" key="4">
    <source>
        <dbReference type="ARBA" id="ARBA00022679"/>
    </source>
</evidence>
<keyword evidence="4" id="KW-0808">Transferase</keyword>
<feature type="coiled-coil region" evidence="14">
    <location>
        <begin position="409"/>
        <end position="438"/>
    </location>
</feature>
<dbReference type="InterPro" id="IPR009057">
    <property type="entry name" value="Homeodomain-like_sf"/>
</dbReference>
<dbReference type="PANTHER" id="PTHR43547">
    <property type="entry name" value="TWO-COMPONENT HISTIDINE KINASE"/>
    <property type="match status" value="1"/>
</dbReference>
<dbReference type="Gene3D" id="1.10.287.130">
    <property type="match status" value="1"/>
</dbReference>
<dbReference type="Gene3D" id="3.40.50.2300">
    <property type="match status" value="1"/>
</dbReference>
<dbReference type="EC" id="2.7.13.3" evidence="2"/>
<evidence type="ECO:0000256" key="11">
    <source>
        <dbReference type="ARBA" id="ARBA00023163"/>
    </source>
</evidence>
<evidence type="ECO:0000256" key="5">
    <source>
        <dbReference type="ARBA" id="ARBA00022741"/>
    </source>
</evidence>
<evidence type="ECO:0000256" key="6">
    <source>
        <dbReference type="ARBA" id="ARBA00022777"/>
    </source>
</evidence>
<dbReference type="PROSITE" id="PS01124">
    <property type="entry name" value="HTH_ARAC_FAMILY_2"/>
    <property type="match status" value="1"/>
</dbReference>
<dbReference type="InterPro" id="IPR011006">
    <property type="entry name" value="CheY-like_superfamily"/>
</dbReference>
<keyword evidence="20" id="KW-1185">Reference proteome</keyword>
<dbReference type="InterPro" id="IPR005467">
    <property type="entry name" value="His_kinase_dom"/>
</dbReference>
<dbReference type="PROSITE" id="PS50110">
    <property type="entry name" value="RESPONSE_REGULATORY"/>
    <property type="match status" value="1"/>
</dbReference>
<gene>
    <name evidence="19" type="ORF">EW142_10940</name>
</gene>
<dbReference type="Gene3D" id="1.25.40.10">
    <property type="entry name" value="Tetratricopeptide repeat domain"/>
    <property type="match status" value="2"/>
</dbReference>
<dbReference type="Pfam" id="PF00512">
    <property type="entry name" value="HisKA"/>
    <property type="match status" value="1"/>
</dbReference>
<keyword evidence="5" id="KW-0547">Nucleotide-binding</keyword>
<keyword evidence="9" id="KW-0805">Transcription regulation</keyword>
<keyword evidence="8" id="KW-0902">Two-component regulatory system</keyword>
<dbReference type="GO" id="GO:0000155">
    <property type="term" value="F:phosphorelay sensor kinase activity"/>
    <property type="evidence" value="ECO:0007669"/>
    <property type="project" value="InterPro"/>
</dbReference>
<dbReference type="FunFam" id="1.10.287.130:FF:000045">
    <property type="entry name" value="Two-component system sensor histidine kinase/response regulator"/>
    <property type="match status" value="1"/>
</dbReference>
<feature type="signal peptide" evidence="15">
    <location>
        <begin position="1"/>
        <end position="18"/>
    </location>
</feature>
<dbReference type="PROSITE" id="PS50005">
    <property type="entry name" value="TPR"/>
    <property type="match status" value="3"/>
</dbReference>
<evidence type="ECO:0000259" key="18">
    <source>
        <dbReference type="PROSITE" id="PS50110"/>
    </source>
</evidence>
<dbReference type="InterPro" id="IPR003661">
    <property type="entry name" value="HisK_dim/P_dom"/>
</dbReference>
<dbReference type="InterPro" id="IPR018062">
    <property type="entry name" value="HTH_AraC-typ_CS"/>
</dbReference>
<dbReference type="PROSITE" id="PS50109">
    <property type="entry name" value="HIS_KIN"/>
    <property type="match status" value="1"/>
</dbReference>
<evidence type="ECO:0000256" key="2">
    <source>
        <dbReference type="ARBA" id="ARBA00012438"/>
    </source>
</evidence>
<dbReference type="Gene3D" id="1.10.10.60">
    <property type="entry name" value="Homeodomain-like"/>
    <property type="match status" value="1"/>
</dbReference>
<evidence type="ECO:0000256" key="15">
    <source>
        <dbReference type="SAM" id="SignalP"/>
    </source>
</evidence>
<dbReference type="SUPFAM" id="SSF52172">
    <property type="entry name" value="CheY-like"/>
    <property type="match status" value="1"/>
</dbReference>
<dbReference type="InterPro" id="IPR036890">
    <property type="entry name" value="HATPase_C_sf"/>
</dbReference>
<evidence type="ECO:0000256" key="13">
    <source>
        <dbReference type="PROSITE-ProRule" id="PRU00339"/>
    </source>
</evidence>
<keyword evidence="7" id="KW-0067">ATP-binding</keyword>
<name>A0A4Q8QC16_9FLAO</name>
<dbReference type="Pfam" id="PF00072">
    <property type="entry name" value="Response_reg"/>
    <property type="match status" value="1"/>
</dbReference>
<feature type="coiled-coil region" evidence="14">
    <location>
        <begin position="838"/>
        <end position="865"/>
    </location>
</feature>
<evidence type="ECO:0000313" key="19">
    <source>
        <dbReference type="EMBL" id="TAI47194.1"/>
    </source>
</evidence>
<keyword evidence="6" id="KW-0418">Kinase</keyword>
<dbReference type="Pfam" id="PF12833">
    <property type="entry name" value="HTH_18"/>
    <property type="match status" value="1"/>
</dbReference>
<dbReference type="InterPro" id="IPR011990">
    <property type="entry name" value="TPR-like_helical_dom_sf"/>
</dbReference>
<keyword evidence="3 12" id="KW-0597">Phosphoprotein</keyword>
<dbReference type="InterPro" id="IPR001789">
    <property type="entry name" value="Sig_transdc_resp-reg_receiver"/>
</dbReference>
<feature type="domain" description="HTH araC/xylS-type" evidence="16">
    <location>
        <begin position="882"/>
        <end position="978"/>
    </location>
</feature>
<dbReference type="PANTHER" id="PTHR43547:SF2">
    <property type="entry name" value="HYBRID SIGNAL TRANSDUCTION HISTIDINE KINASE C"/>
    <property type="match status" value="1"/>
</dbReference>
<dbReference type="GO" id="GO:0003700">
    <property type="term" value="F:DNA-binding transcription factor activity"/>
    <property type="evidence" value="ECO:0007669"/>
    <property type="project" value="InterPro"/>
</dbReference>
<dbReference type="GO" id="GO:0043565">
    <property type="term" value="F:sequence-specific DNA binding"/>
    <property type="evidence" value="ECO:0007669"/>
    <property type="project" value="InterPro"/>
</dbReference>
<feature type="repeat" description="TPR" evidence="13">
    <location>
        <begin position="278"/>
        <end position="311"/>
    </location>
</feature>